<gene>
    <name evidence="1" type="ORF">DSO57_1031567</name>
</gene>
<proteinExistence type="predicted"/>
<reference evidence="1" key="1">
    <citation type="submission" date="2022-04" db="EMBL/GenBank/DDBJ databases">
        <title>Genome of the entomopathogenic fungus Entomophthora muscae.</title>
        <authorList>
            <person name="Elya C."/>
            <person name="Lovett B.R."/>
            <person name="Lee E."/>
            <person name="Macias A.M."/>
            <person name="Hajek A.E."/>
            <person name="De Bivort B.L."/>
            <person name="Kasson M.T."/>
            <person name="De Fine Licht H.H."/>
            <person name="Stajich J.E."/>
        </authorList>
    </citation>
    <scope>NUCLEOTIDE SEQUENCE</scope>
    <source>
        <strain evidence="1">Berkeley</strain>
    </source>
</reference>
<evidence type="ECO:0000313" key="2">
    <source>
        <dbReference type="Proteomes" id="UP001165960"/>
    </source>
</evidence>
<keyword evidence="2" id="KW-1185">Reference proteome</keyword>
<sequence>MLAATGSPLNINQAGVLGQNAPRSTGATRPGYISSVHPNELKEYFDSKGNPPILASESSFEALSLAKVPLGIEKLSRDSSFTTQCLFLPYINQACYFHKNTVYLWNYKTEKFHFFDTLAGVITSVGLVKARKDVFPSMKYILVVATTSAIEFYHLDVSVDETVSLYTSEHKMSNNGYSITKIIGSETGRIFMGSKRGAILELKYQLSDGTFPFSKKMSLVNCTKSFFSPLSLLWPSSPAKEIVTLKIDEDRKTLYTLSADSTIQIINLGKGGDCFGLVGEANLGKSTAQKQLGLRDETLLTPIVDLHVVPATDSSTLRLVIIVASGISLYYRSAKQSNPNQATGLVLDFVRPSTYTSFLLNGNRGLTSLYKRGILISATPSGANSSTISTTFIEGTPASRDNLAIQARTLNVEMLLLDIQEQDLTAQSYVTKAVAAHLPGLDDVVSQYFSPARKFNLITSEGVVQLIKLRPVDQLFKDFSKTMAASRSIGDLARRFGPSESCSMILALLSEYPLALPERDGLTCLDTTGDYCIPQYIKDKLILAFRELAGSPAIQNSRTLVHSNGFAGALLFFSRLLTPVWNSRIVALSSEKTTVYELAISDQALNYAKAALDRLISVCSHIPTLSAPQTLPDENDLTDPLVAEQRSLYFLRSLMVLSSQALGFLLLLSLYPIDAITKKLPPALLNPLLECTVETLITSPSSLEIIFELSKLMMDSYFTSDPRQSQSVYDFLNEKCKDLCNLDKLPMLKGFELLKEAKKMPKEKMLLSLKDAQDHLMNLKHALPLNQITDVLRHYQEIGFQLGSLDLIASNASKLPPLAPDSESYYTLVNIPLDSVRKALQSSPLTCPEQVDLLHGLKHLLENVNDKRFHKAVYDWFLNNNLPTLLYEICSIYFLEYLSTSPITDKMSARCCYFISKSMYCAAARHLFEYALDEDNHDLTLARRIELLNQAKGCTENNNTLDTAPNFFQLGKEIKVCLKAADIQLQVIEEYSELCPGTQDPELLEKLNSKLYPIQELYLDFVCPLNLSKAMQSILEKDPLASI</sequence>
<dbReference type="EMBL" id="QTSX02000938">
    <property type="protein sequence ID" value="KAJ9083754.1"/>
    <property type="molecule type" value="Genomic_DNA"/>
</dbReference>
<evidence type="ECO:0000313" key="1">
    <source>
        <dbReference type="EMBL" id="KAJ9083754.1"/>
    </source>
</evidence>
<accession>A0ACC2U9N1</accession>
<protein>
    <submittedName>
        <fullName evidence="1">Uncharacterized protein</fullName>
    </submittedName>
</protein>
<name>A0ACC2U9N1_9FUNG</name>
<organism evidence="1 2">
    <name type="scientific">Entomophthora muscae</name>
    <dbReference type="NCBI Taxonomy" id="34485"/>
    <lineage>
        <taxon>Eukaryota</taxon>
        <taxon>Fungi</taxon>
        <taxon>Fungi incertae sedis</taxon>
        <taxon>Zoopagomycota</taxon>
        <taxon>Entomophthoromycotina</taxon>
        <taxon>Entomophthoromycetes</taxon>
        <taxon>Entomophthorales</taxon>
        <taxon>Entomophthoraceae</taxon>
        <taxon>Entomophthora</taxon>
    </lineage>
</organism>
<dbReference type="Proteomes" id="UP001165960">
    <property type="component" value="Unassembled WGS sequence"/>
</dbReference>
<comment type="caution">
    <text evidence="1">The sequence shown here is derived from an EMBL/GenBank/DDBJ whole genome shotgun (WGS) entry which is preliminary data.</text>
</comment>